<dbReference type="EMBL" id="OX465079">
    <property type="protein sequence ID" value="CAI9274948.1"/>
    <property type="molecule type" value="Genomic_DNA"/>
</dbReference>
<evidence type="ECO:0000313" key="5">
    <source>
        <dbReference type="Proteomes" id="UP001177003"/>
    </source>
</evidence>
<dbReference type="PANTHER" id="PTHR43727:SF2">
    <property type="entry name" value="GROUP IV DECARBOXYLASE"/>
    <property type="match status" value="1"/>
</dbReference>
<protein>
    <recommendedName>
        <fullName evidence="3">Orn/DAP/Arg decarboxylase 2 C-terminal domain-containing protein</fullName>
    </recommendedName>
</protein>
<sequence>MRCRGGERGLTVLGAGGGGGFNYIYPYLKKKERPHIELVSPPSPDSAVSTFDVVGPVCESADFLGKDRDLPSPASGSGLVVHDAGAYCMSMASTYNLKMRPPEYWVDEDGSVAKIRHGETFEDHMRYFEGL</sequence>
<dbReference type="GO" id="GO:0009089">
    <property type="term" value="P:lysine biosynthetic process via diaminopimelate"/>
    <property type="evidence" value="ECO:0007669"/>
    <property type="project" value="TreeGrafter"/>
</dbReference>
<dbReference type="AlphaFoldDB" id="A0AA36DXR2"/>
<accession>A0AA36DXR2</accession>
<reference evidence="4" key="1">
    <citation type="submission" date="2023-04" db="EMBL/GenBank/DDBJ databases">
        <authorList>
            <person name="Vijverberg K."/>
            <person name="Xiong W."/>
            <person name="Schranz E."/>
        </authorList>
    </citation>
    <scope>NUCLEOTIDE SEQUENCE</scope>
</reference>
<dbReference type="Gene3D" id="2.40.37.10">
    <property type="entry name" value="Lyase, Ornithine Decarboxylase, Chain A, domain 1"/>
    <property type="match status" value="1"/>
</dbReference>
<dbReference type="InterPro" id="IPR022643">
    <property type="entry name" value="De-COase2_C"/>
</dbReference>
<gene>
    <name evidence="4" type="ORF">LSALG_LOCUS14993</name>
</gene>
<dbReference type="PANTHER" id="PTHR43727">
    <property type="entry name" value="DIAMINOPIMELATE DECARBOXYLASE"/>
    <property type="match status" value="1"/>
</dbReference>
<keyword evidence="2" id="KW-0663">Pyridoxal phosphate</keyword>
<proteinExistence type="predicted"/>
<keyword evidence="5" id="KW-1185">Reference proteome</keyword>
<feature type="domain" description="Orn/DAP/Arg decarboxylase 2 C-terminal" evidence="3">
    <location>
        <begin position="26"/>
        <end position="85"/>
    </location>
</feature>
<evidence type="ECO:0000256" key="2">
    <source>
        <dbReference type="ARBA" id="ARBA00022898"/>
    </source>
</evidence>
<organism evidence="4 5">
    <name type="scientific">Lactuca saligna</name>
    <name type="common">Willowleaf lettuce</name>
    <dbReference type="NCBI Taxonomy" id="75948"/>
    <lineage>
        <taxon>Eukaryota</taxon>
        <taxon>Viridiplantae</taxon>
        <taxon>Streptophyta</taxon>
        <taxon>Embryophyta</taxon>
        <taxon>Tracheophyta</taxon>
        <taxon>Spermatophyta</taxon>
        <taxon>Magnoliopsida</taxon>
        <taxon>eudicotyledons</taxon>
        <taxon>Gunneridae</taxon>
        <taxon>Pentapetalae</taxon>
        <taxon>asterids</taxon>
        <taxon>campanulids</taxon>
        <taxon>Asterales</taxon>
        <taxon>Asteraceae</taxon>
        <taxon>Cichorioideae</taxon>
        <taxon>Cichorieae</taxon>
        <taxon>Lactucinae</taxon>
        <taxon>Lactuca</taxon>
    </lineage>
</organism>
<evidence type="ECO:0000259" key="3">
    <source>
        <dbReference type="Pfam" id="PF00278"/>
    </source>
</evidence>
<dbReference type="InterPro" id="IPR009006">
    <property type="entry name" value="Ala_racemase/Decarboxylase_C"/>
</dbReference>
<comment type="cofactor">
    <cofactor evidence="1">
        <name>pyridoxal 5'-phosphate</name>
        <dbReference type="ChEBI" id="CHEBI:597326"/>
    </cofactor>
</comment>
<dbReference type="Proteomes" id="UP001177003">
    <property type="component" value="Chromosome 3"/>
</dbReference>
<dbReference type="Pfam" id="PF00278">
    <property type="entry name" value="Orn_DAP_Arg_deC"/>
    <property type="match status" value="1"/>
</dbReference>
<evidence type="ECO:0000313" key="4">
    <source>
        <dbReference type="EMBL" id="CAI9274948.1"/>
    </source>
</evidence>
<dbReference type="SUPFAM" id="SSF50621">
    <property type="entry name" value="Alanine racemase C-terminal domain-like"/>
    <property type="match status" value="1"/>
</dbReference>
<name>A0AA36DXR2_LACSI</name>
<evidence type="ECO:0000256" key="1">
    <source>
        <dbReference type="ARBA" id="ARBA00001933"/>
    </source>
</evidence>
<dbReference type="GO" id="GO:0008836">
    <property type="term" value="F:diaminopimelate decarboxylase activity"/>
    <property type="evidence" value="ECO:0007669"/>
    <property type="project" value="TreeGrafter"/>
</dbReference>
<dbReference type="GO" id="GO:0009507">
    <property type="term" value="C:chloroplast"/>
    <property type="evidence" value="ECO:0007669"/>
    <property type="project" value="TreeGrafter"/>
</dbReference>